<keyword evidence="1" id="KW-0175">Coiled coil</keyword>
<reference evidence="2 3" key="1">
    <citation type="submission" date="2024-06" db="EMBL/GenBank/DDBJ databases">
        <title>The Natural Products Discovery Center: Release of the First 8490 Sequenced Strains for Exploring Actinobacteria Biosynthetic Diversity.</title>
        <authorList>
            <person name="Kalkreuter E."/>
            <person name="Kautsar S.A."/>
            <person name="Yang D."/>
            <person name="Bader C.D."/>
            <person name="Teijaro C.N."/>
            <person name="Fluegel L."/>
            <person name="Davis C.M."/>
            <person name="Simpson J.R."/>
            <person name="Lauterbach L."/>
            <person name="Steele A.D."/>
            <person name="Gui C."/>
            <person name="Meng S."/>
            <person name="Li G."/>
            <person name="Viehrig K."/>
            <person name="Ye F."/>
            <person name="Su P."/>
            <person name="Kiefer A.F."/>
            <person name="Nichols A."/>
            <person name="Cepeda A.J."/>
            <person name="Yan W."/>
            <person name="Fan B."/>
            <person name="Jiang Y."/>
            <person name="Adhikari A."/>
            <person name="Zheng C.-J."/>
            <person name="Schuster L."/>
            <person name="Cowan T.M."/>
            <person name="Smanski M.J."/>
            <person name="Chevrette M.G."/>
            <person name="De Carvalho L.P.S."/>
            <person name="Shen B."/>
        </authorList>
    </citation>
    <scope>NUCLEOTIDE SEQUENCE [LARGE SCALE GENOMIC DNA]</scope>
    <source>
        <strain evidence="2 3">NPDC000634</strain>
    </source>
</reference>
<dbReference type="EMBL" id="JBEPCU010000573">
    <property type="protein sequence ID" value="MER6980552.1"/>
    <property type="molecule type" value="Genomic_DNA"/>
</dbReference>
<gene>
    <name evidence="2" type="ORF">ABT317_27170</name>
</gene>
<sequence length="94" mass="10369">MPRKPGAQPQPDHKLSDAARDAIRAWNEHVAKEEELREAAQNALADELKANPDLPVAALAKNPDVPWGIGTLWNIVAKYDVPARQPNKAKRTES</sequence>
<organism evidence="2 3">
    <name type="scientific">Streptomyces carpinensis</name>
    <dbReference type="NCBI Taxonomy" id="66369"/>
    <lineage>
        <taxon>Bacteria</taxon>
        <taxon>Bacillati</taxon>
        <taxon>Actinomycetota</taxon>
        <taxon>Actinomycetes</taxon>
        <taxon>Kitasatosporales</taxon>
        <taxon>Streptomycetaceae</taxon>
        <taxon>Streptomyces</taxon>
    </lineage>
</organism>
<comment type="caution">
    <text evidence="2">The sequence shown here is derived from an EMBL/GenBank/DDBJ whole genome shotgun (WGS) entry which is preliminary data.</text>
</comment>
<protein>
    <submittedName>
        <fullName evidence="2">Uncharacterized protein</fullName>
    </submittedName>
</protein>
<proteinExistence type="predicted"/>
<accession>A0ABV1W8S2</accession>
<name>A0ABV1W8S2_9ACTN</name>
<evidence type="ECO:0000256" key="1">
    <source>
        <dbReference type="SAM" id="Coils"/>
    </source>
</evidence>
<evidence type="ECO:0000313" key="3">
    <source>
        <dbReference type="Proteomes" id="UP001458415"/>
    </source>
</evidence>
<dbReference type="RefSeq" id="WP_086728874.1">
    <property type="nucleotide sequence ID" value="NZ_MUBM01000268.1"/>
</dbReference>
<feature type="coiled-coil region" evidence="1">
    <location>
        <begin position="23"/>
        <end position="50"/>
    </location>
</feature>
<evidence type="ECO:0000313" key="2">
    <source>
        <dbReference type="EMBL" id="MER6980552.1"/>
    </source>
</evidence>
<keyword evidence="3" id="KW-1185">Reference proteome</keyword>
<dbReference type="Proteomes" id="UP001458415">
    <property type="component" value="Unassembled WGS sequence"/>
</dbReference>